<evidence type="ECO:0000313" key="2">
    <source>
        <dbReference type="Proteomes" id="UP001362999"/>
    </source>
</evidence>
<comment type="caution">
    <text evidence="1">The sequence shown here is derived from an EMBL/GenBank/DDBJ whole genome shotgun (WGS) entry which is preliminary data.</text>
</comment>
<reference evidence="1 2" key="1">
    <citation type="journal article" date="2024" name="J Genomics">
        <title>Draft genome sequencing and assembly of Favolaschia claudopus CIRM-BRFM 2984 isolated from oak limbs.</title>
        <authorList>
            <person name="Navarro D."/>
            <person name="Drula E."/>
            <person name="Chaduli D."/>
            <person name="Cazenave R."/>
            <person name="Ahrendt S."/>
            <person name="Wang J."/>
            <person name="Lipzen A."/>
            <person name="Daum C."/>
            <person name="Barry K."/>
            <person name="Grigoriev I.V."/>
            <person name="Favel A."/>
            <person name="Rosso M.N."/>
            <person name="Martin F."/>
        </authorList>
    </citation>
    <scope>NUCLEOTIDE SEQUENCE [LARGE SCALE GENOMIC DNA]</scope>
    <source>
        <strain evidence="1 2">CIRM-BRFM 2984</strain>
    </source>
</reference>
<organism evidence="1 2">
    <name type="scientific">Favolaschia claudopus</name>
    <dbReference type="NCBI Taxonomy" id="2862362"/>
    <lineage>
        <taxon>Eukaryota</taxon>
        <taxon>Fungi</taxon>
        <taxon>Dikarya</taxon>
        <taxon>Basidiomycota</taxon>
        <taxon>Agaricomycotina</taxon>
        <taxon>Agaricomycetes</taxon>
        <taxon>Agaricomycetidae</taxon>
        <taxon>Agaricales</taxon>
        <taxon>Marasmiineae</taxon>
        <taxon>Mycenaceae</taxon>
        <taxon>Favolaschia</taxon>
    </lineage>
</organism>
<gene>
    <name evidence="1" type="ORF">R3P38DRAFT_3172393</name>
</gene>
<dbReference type="Proteomes" id="UP001362999">
    <property type="component" value="Unassembled WGS sequence"/>
</dbReference>
<accession>A0AAW0DGT9</accession>
<name>A0AAW0DGT9_9AGAR</name>
<dbReference type="EMBL" id="JAWWNJ010000007">
    <property type="protein sequence ID" value="KAK7052060.1"/>
    <property type="molecule type" value="Genomic_DNA"/>
</dbReference>
<sequence>MIRSVLRNPYRVSIARSFSTTDTLCIDFNATSKRSGYENDGEGTIYSAAFVKQTDIAHFTDSPRDAPSIQRLLAATAMKLGYTKHPARLQSMYEPCTRSGAYNVFWMGRFHIEKYISNEAYLHDVLEQFELARAPFICECGTKHRKFHRFLGSTHWNHALSAGLQSLGVRASKIWLPASSSSLSPGMRDAYEIICKS</sequence>
<proteinExistence type="predicted"/>
<keyword evidence="2" id="KW-1185">Reference proteome</keyword>
<dbReference type="AlphaFoldDB" id="A0AAW0DGT9"/>
<evidence type="ECO:0000313" key="1">
    <source>
        <dbReference type="EMBL" id="KAK7052060.1"/>
    </source>
</evidence>
<protein>
    <submittedName>
        <fullName evidence="1">Uncharacterized protein</fullName>
    </submittedName>
</protein>